<feature type="compositionally biased region" description="Basic and acidic residues" evidence="1">
    <location>
        <begin position="232"/>
        <end position="244"/>
    </location>
</feature>
<feature type="compositionally biased region" description="Low complexity" evidence="1">
    <location>
        <begin position="215"/>
        <end position="228"/>
    </location>
</feature>
<dbReference type="AlphaFoldDB" id="A0AAW1L844"/>
<evidence type="ECO:0000313" key="3">
    <source>
        <dbReference type="Proteomes" id="UP001458880"/>
    </source>
</evidence>
<name>A0AAW1L844_POPJA</name>
<feature type="region of interest" description="Disordered" evidence="1">
    <location>
        <begin position="183"/>
        <end position="257"/>
    </location>
</feature>
<keyword evidence="3" id="KW-1185">Reference proteome</keyword>
<sequence length="257" mass="28421">MQSSEATIKIKNVSSNVIILDRTCPEIYETSPRPGGFLKVMVPTRSQDYMVDSCTCHTTDQATNTKKSMVSVRSSRFEHSGIPNLNFSTASTTSREFRLKRAIEETDWEVTAVDETDTVVGISTILQDTINMLAVTISCVMMMAADLRVPEDYLVWAQSYLQCIRDEEGTNPPNIQGLINEIIKRRDPNYEPAPAPSPSSEIRKKQGKQNGGGSPTRSSSRSLAKTSSPTREGSRTSHHGRDSRSNMSTLSAQKPDK</sequence>
<evidence type="ECO:0000313" key="2">
    <source>
        <dbReference type="EMBL" id="KAK9729811.1"/>
    </source>
</evidence>
<comment type="caution">
    <text evidence="2">The sequence shown here is derived from an EMBL/GenBank/DDBJ whole genome shotgun (WGS) entry which is preliminary data.</text>
</comment>
<reference evidence="2 3" key="1">
    <citation type="journal article" date="2024" name="BMC Genomics">
        <title>De novo assembly and annotation of Popillia japonica's genome with initial clues to its potential as an invasive pest.</title>
        <authorList>
            <person name="Cucini C."/>
            <person name="Boschi S."/>
            <person name="Funari R."/>
            <person name="Cardaioli E."/>
            <person name="Iannotti N."/>
            <person name="Marturano G."/>
            <person name="Paoli F."/>
            <person name="Bruttini M."/>
            <person name="Carapelli A."/>
            <person name="Frati F."/>
            <person name="Nardi F."/>
        </authorList>
    </citation>
    <scope>NUCLEOTIDE SEQUENCE [LARGE SCALE GENOMIC DNA]</scope>
    <source>
        <strain evidence="2">DMR45628</strain>
    </source>
</reference>
<feature type="compositionally biased region" description="Polar residues" evidence="1">
    <location>
        <begin position="245"/>
        <end position="257"/>
    </location>
</feature>
<organism evidence="2 3">
    <name type="scientific">Popillia japonica</name>
    <name type="common">Japanese beetle</name>
    <dbReference type="NCBI Taxonomy" id="7064"/>
    <lineage>
        <taxon>Eukaryota</taxon>
        <taxon>Metazoa</taxon>
        <taxon>Ecdysozoa</taxon>
        <taxon>Arthropoda</taxon>
        <taxon>Hexapoda</taxon>
        <taxon>Insecta</taxon>
        <taxon>Pterygota</taxon>
        <taxon>Neoptera</taxon>
        <taxon>Endopterygota</taxon>
        <taxon>Coleoptera</taxon>
        <taxon>Polyphaga</taxon>
        <taxon>Scarabaeiformia</taxon>
        <taxon>Scarabaeidae</taxon>
        <taxon>Rutelinae</taxon>
        <taxon>Popillia</taxon>
    </lineage>
</organism>
<protein>
    <submittedName>
        <fullName evidence="2">Uncharacterized protein</fullName>
    </submittedName>
</protein>
<dbReference type="EMBL" id="JASPKY010000157">
    <property type="protein sequence ID" value="KAK9729811.1"/>
    <property type="molecule type" value="Genomic_DNA"/>
</dbReference>
<proteinExistence type="predicted"/>
<accession>A0AAW1L844</accession>
<gene>
    <name evidence="2" type="ORF">QE152_g15738</name>
</gene>
<dbReference type="Proteomes" id="UP001458880">
    <property type="component" value="Unassembled WGS sequence"/>
</dbReference>
<evidence type="ECO:0000256" key="1">
    <source>
        <dbReference type="SAM" id="MobiDB-lite"/>
    </source>
</evidence>